<organism evidence="3 4">
    <name type="scientific">Halobellus rarus</name>
    <dbReference type="NCBI Taxonomy" id="1126237"/>
    <lineage>
        <taxon>Archaea</taxon>
        <taxon>Methanobacteriati</taxon>
        <taxon>Methanobacteriota</taxon>
        <taxon>Stenosarchaea group</taxon>
        <taxon>Halobacteria</taxon>
        <taxon>Halobacteriales</taxon>
        <taxon>Haloferacaceae</taxon>
        <taxon>Halobellus</taxon>
    </lineage>
</organism>
<dbReference type="InterPro" id="IPR013373">
    <property type="entry name" value="Flagellin/pilin_N_arc"/>
</dbReference>
<dbReference type="Proteomes" id="UP001597085">
    <property type="component" value="Unassembled WGS sequence"/>
</dbReference>
<name>A0ABD6CJI7_9EURY</name>
<dbReference type="NCBIfam" id="TIGR02537">
    <property type="entry name" value="arch_flag_Nterm"/>
    <property type="match status" value="1"/>
</dbReference>
<comment type="caution">
    <text evidence="3">The sequence shown here is derived from an EMBL/GenBank/DDBJ whole genome shotgun (WGS) entry which is preliminary data.</text>
</comment>
<dbReference type="EMBL" id="JBHUDK010000002">
    <property type="protein sequence ID" value="MFD1597812.1"/>
    <property type="molecule type" value="Genomic_DNA"/>
</dbReference>
<feature type="transmembrane region" description="Helical" evidence="1">
    <location>
        <begin position="20"/>
        <end position="41"/>
    </location>
</feature>
<reference evidence="3 4" key="1">
    <citation type="journal article" date="2019" name="Int. J. Syst. Evol. Microbiol.">
        <title>The Global Catalogue of Microorganisms (GCM) 10K type strain sequencing project: providing services to taxonomists for standard genome sequencing and annotation.</title>
        <authorList>
            <consortium name="The Broad Institute Genomics Platform"/>
            <consortium name="The Broad Institute Genome Sequencing Center for Infectious Disease"/>
            <person name="Wu L."/>
            <person name="Ma J."/>
        </authorList>
    </citation>
    <scope>NUCLEOTIDE SEQUENCE [LARGE SCALE GENOMIC DNA]</scope>
    <source>
        <strain evidence="3 4">CGMCC 1.12121</strain>
    </source>
</reference>
<dbReference type="Pfam" id="PF07790">
    <property type="entry name" value="Pilin_N"/>
    <property type="match status" value="1"/>
</dbReference>
<dbReference type="AlphaFoldDB" id="A0ABD6CJI7"/>
<dbReference type="InterPro" id="IPR012859">
    <property type="entry name" value="Pilin_N_archaeal"/>
</dbReference>
<protein>
    <submittedName>
        <fullName evidence="3">Type IV pilin</fullName>
    </submittedName>
</protein>
<gene>
    <name evidence="3" type="ORF">ACFSBX_02410</name>
</gene>
<proteinExistence type="predicted"/>
<evidence type="ECO:0000259" key="2">
    <source>
        <dbReference type="Pfam" id="PF07790"/>
    </source>
</evidence>
<evidence type="ECO:0000313" key="4">
    <source>
        <dbReference type="Proteomes" id="UP001597085"/>
    </source>
</evidence>
<accession>A0ABD6CJI7</accession>
<keyword evidence="1" id="KW-0812">Transmembrane</keyword>
<evidence type="ECO:0000256" key="1">
    <source>
        <dbReference type="SAM" id="Phobius"/>
    </source>
</evidence>
<keyword evidence="1" id="KW-1133">Transmembrane helix</keyword>
<feature type="domain" description="Archaeal Type IV pilin N-terminal" evidence="2">
    <location>
        <begin position="12"/>
        <end position="89"/>
    </location>
</feature>
<sequence>MGPRLHLRSSRRGVSPVVGVALMLAIVVALVAVFGGLLLGIELPGEPSPQYRHQTEHVADGAGNTDSRPYVNITLTGGQIEPGEDFYVVDSDGNSVRWDEVWTTSGPLTAGDYAHIDGFGSDGALNPACEGETYRMVHRPEDGQSSILIEVEIDRPAVGPAADKC</sequence>
<dbReference type="RefSeq" id="WP_256421375.1">
    <property type="nucleotide sequence ID" value="NZ_JANHDI010000007.1"/>
</dbReference>
<keyword evidence="1" id="KW-0472">Membrane</keyword>
<evidence type="ECO:0000313" key="3">
    <source>
        <dbReference type="EMBL" id="MFD1597812.1"/>
    </source>
</evidence>
<keyword evidence="4" id="KW-1185">Reference proteome</keyword>